<organism evidence="1 2">
    <name type="scientific">Colletotrichum zoysiae</name>
    <dbReference type="NCBI Taxonomy" id="1216348"/>
    <lineage>
        <taxon>Eukaryota</taxon>
        <taxon>Fungi</taxon>
        <taxon>Dikarya</taxon>
        <taxon>Ascomycota</taxon>
        <taxon>Pezizomycotina</taxon>
        <taxon>Sordariomycetes</taxon>
        <taxon>Hypocreomycetidae</taxon>
        <taxon>Glomerellales</taxon>
        <taxon>Glomerellaceae</taxon>
        <taxon>Colletotrichum</taxon>
        <taxon>Colletotrichum graminicola species complex</taxon>
    </lineage>
</organism>
<comment type="caution">
    <text evidence="1">The sequence shown here is derived from an EMBL/GenBank/DDBJ whole genome shotgun (WGS) entry which is preliminary data.</text>
</comment>
<dbReference type="Proteomes" id="UP001232148">
    <property type="component" value="Unassembled WGS sequence"/>
</dbReference>
<gene>
    <name evidence="1" type="ORF">LX32DRAFT_37125</name>
</gene>
<reference evidence="1" key="1">
    <citation type="submission" date="2021-06" db="EMBL/GenBank/DDBJ databases">
        <title>Comparative genomics, transcriptomics and evolutionary studies reveal genomic signatures of adaptation to plant cell wall in hemibiotrophic fungi.</title>
        <authorList>
            <consortium name="DOE Joint Genome Institute"/>
            <person name="Baroncelli R."/>
            <person name="Diaz J.F."/>
            <person name="Benocci T."/>
            <person name="Peng M."/>
            <person name="Battaglia E."/>
            <person name="Haridas S."/>
            <person name="Andreopoulos W."/>
            <person name="Labutti K."/>
            <person name="Pangilinan J."/>
            <person name="Floch G.L."/>
            <person name="Makela M.R."/>
            <person name="Henrissat B."/>
            <person name="Grigoriev I.V."/>
            <person name="Crouch J.A."/>
            <person name="De Vries R.P."/>
            <person name="Sukno S.A."/>
            <person name="Thon M.R."/>
        </authorList>
    </citation>
    <scope>NUCLEOTIDE SEQUENCE</scope>
    <source>
        <strain evidence="1">MAFF235873</strain>
    </source>
</reference>
<name>A0AAD9HBV8_9PEZI</name>
<evidence type="ECO:0000313" key="1">
    <source>
        <dbReference type="EMBL" id="KAK2025975.1"/>
    </source>
</evidence>
<dbReference type="EMBL" id="MU842924">
    <property type="protein sequence ID" value="KAK2025975.1"/>
    <property type="molecule type" value="Genomic_DNA"/>
</dbReference>
<accession>A0AAD9HBV8</accession>
<evidence type="ECO:0000313" key="2">
    <source>
        <dbReference type="Proteomes" id="UP001232148"/>
    </source>
</evidence>
<protein>
    <submittedName>
        <fullName evidence="1">Uncharacterized protein</fullName>
    </submittedName>
</protein>
<sequence length="122" mass="14017">MYVYLMKVATWLGVRALEGWPNSQTILSGFPTDELYRIIAIILGRLGMTVDQCIQADKEVAQQAFTPKRTTLPRPACHIADLFKLLFRIAFLTFPTRHHRRNTIHQPIICLRDARTADFASF</sequence>
<keyword evidence="2" id="KW-1185">Reference proteome</keyword>
<proteinExistence type="predicted"/>
<dbReference type="AlphaFoldDB" id="A0AAD9HBV8"/>